<keyword evidence="6" id="KW-0732">Signal</keyword>
<dbReference type="PANTHER" id="PTHR31395:SF5">
    <property type="entry name" value="PROTEIN SHISA-4"/>
    <property type="match status" value="1"/>
</dbReference>
<feature type="transmembrane region" description="Helical" evidence="5">
    <location>
        <begin position="59"/>
        <end position="81"/>
    </location>
</feature>
<evidence type="ECO:0000256" key="3">
    <source>
        <dbReference type="ARBA" id="ARBA00022989"/>
    </source>
</evidence>
<evidence type="ECO:0000313" key="8">
    <source>
        <dbReference type="Proteomes" id="UP001634394"/>
    </source>
</evidence>
<name>A0ABD3U210_SINWO</name>
<reference evidence="7 8" key="1">
    <citation type="submission" date="2024-11" db="EMBL/GenBank/DDBJ databases">
        <title>Chromosome-level genome assembly of the freshwater bivalve Anodonta woodiana.</title>
        <authorList>
            <person name="Chen X."/>
        </authorList>
    </citation>
    <scope>NUCLEOTIDE SEQUENCE [LARGE SCALE GENOMIC DNA]</scope>
    <source>
        <strain evidence="7">MN2024</strain>
        <tissue evidence="7">Gills</tissue>
    </source>
</reference>
<keyword evidence="8" id="KW-1185">Reference proteome</keyword>
<feature type="signal peptide" evidence="6">
    <location>
        <begin position="1"/>
        <end position="21"/>
    </location>
</feature>
<evidence type="ECO:0000256" key="6">
    <source>
        <dbReference type="SAM" id="SignalP"/>
    </source>
</evidence>
<evidence type="ECO:0000256" key="5">
    <source>
        <dbReference type="SAM" id="Phobius"/>
    </source>
</evidence>
<dbReference type="InterPro" id="IPR026910">
    <property type="entry name" value="Shisa"/>
</dbReference>
<proteinExistence type="predicted"/>
<evidence type="ECO:0000256" key="2">
    <source>
        <dbReference type="ARBA" id="ARBA00022692"/>
    </source>
</evidence>
<gene>
    <name evidence="7" type="ORF">ACJMK2_020843</name>
</gene>
<dbReference type="PANTHER" id="PTHR31395">
    <property type="entry name" value="SHISA"/>
    <property type="match status" value="1"/>
</dbReference>
<dbReference type="Proteomes" id="UP001634394">
    <property type="component" value="Unassembled WGS sequence"/>
</dbReference>
<evidence type="ECO:0000313" key="7">
    <source>
        <dbReference type="EMBL" id="KAL3842866.1"/>
    </source>
</evidence>
<dbReference type="AlphaFoldDB" id="A0ABD3U210"/>
<keyword evidence="2 5" id="KW-0812">Transmembrane</keyword>
<dbReference type="GO" id="GO:0016020">
    <property type="term" value="C:membrane"/>
    <property type="evidence" value="ECO:0007669"/>
    <property type="project" value="UniProtKB-SubCell"/>
</dbReference>
<organism evidence="7 8">
    <name type="scientific">Sinanodonta woodiana</name>
    <name type="common">Chinese pond mussel</name>
    <name type="synonym">Anodonta woodiana</name>
    <dbReference type="NCBI Taxonomy" id="1069815"/>
    <lineage>
        <taxon>Eukaryota</taxon>
        <taxon>Metazoa</taxon>
        <taxon>Spiralia</taxon>
        <taxon>Lophotrochozoa</taxon>
        <taxon>Mollusca</taxon>
        <taxon>Bivalvia</taxon>
        <taxon>Autobranchia</taxon>
        <taxon>Heteroconchia</taxon>
        <taxon>Palaeoheterodonta</taxon>
        <taxon>Unionida</taxon>
        <taxon>Unionoidea</taxon>
        <taxon>Unionidae</taxon>
        <taxon>Unioninae</taxon>
        <taxon>Sinanodonta</taxon>
    </lineage>
</organism>
<sequence>MFSHYTLGLFFLVSRIGCGLGETCFYNDRSSVSMKPMYCSRGCCGDYYNQYCCVNVPGIVGGVIGFLFFVVIIITVSCLCCGCCRSTRQNFAGYVFRTNRNPPMTAIAVQQPGYVQQPVYGQSYVIQNAGYHSVQTQYPPGNTVYVQGDGKTGYPTEPANYHAAQAPPPYMA</sequence>
<keyword evidence="4 5" id="KW-0472">Membrane</keyword>
<feature type="chain" id="PRO_5044873275" evidence="6">
    <location>
        <begin position="22"/>
        <end position="172"/>
    </location>
</feature>
<protein>
    <submittedName>
        <fullName evidence="7">Uncharacterized protein</fullName>
    </submittedName>
</protein>
<dbReference type="EMBL" id="JBJQND010000017">
    <property type="protein sequence ID" value="KAL3842866.1"/>
    <property type="molecule type" value="Genomic_DNA"/>
</dbReference>
<comment type="subcellular location">
    <subcellularLocation>
        <location evidence="1">Membrane</location>
    </subcellularLocation>
</comment>
<accession>A0ABD3U210</accession>
<evidence type="ECO:0000256" key="1">
    <source>
        <dbReference type="ARBA" id="ARBA00004370"/>
    </source>
</evidence>
<comment type="caution">
    <text evidence="7">The sequence shown here is derived from an EMBL/GenBank/DDBJ whole genome shotgun (WGS) entry which is preliminary data.</text>
</comment>
<keyword evidence="3 5" id="KW-1133">Transmembrane helix</keyword>
<evidence type="ECO:0000256" key="4">
    <source>
        <dbReference type="ARBA" id="ARBA00023136"/>
    </source>
</evidence>